<proteinExistence type="predicted"/>
<dbReference type="EMBL" id="AHEU01000017">
    <property type="protein sequence ID" value="EJR32655.1"/>
    <property type="molecule type" value="Genomic_DNA"/>
</dbReference>
<feature type="transmembrane region" description="Helical" evidence="1">
    <location>
        <begin position="6"/>
        <end position="31"/>
    </location>
</feature>
<keyword evidence="1" id="KW-0472">Membrane</keyword>
<accession>J8I2P5</accession>
<dbReference type="AlphaFoldDB" id="J8I2P5"/>
<name>J8I2P5_BACCE</name>
<sequence>MEKDVNFFVGLLWGGLFSIVLWIAFFQLIVLI</sequence>
<comment type="caution">
    <text evidence="2">The sequence shown here is derived from an EMBL/GenBank/DDBJ whole genome shotgun (WGS) entry which is preliminary data.</text>
</comment>
<evidence type="ECO:0000313" key="3">
    <source>
        <dbReference type="Proteomes" id="UP000006960"/>
    </source>
</evidence>
<keyword evidence="1" id="KW-1133">Transmembrane helix</keyword>
<protein>
    <submittedName>
        <fullName evidence="2">Uncharacterized protein</fullName>
    </submittedName>
</protein>
<reference evidence="2 3" key="1">
    <citation type="submission" date="2012-04" db="EMBL/GenBank/DDBJ databases">
        <title>The Genome Sequence of Bacillus cereus VD048.</title>
        <authorList>
            <consortium name="The Broad Institute Genome Sequencing Platform"/>
            <consortium name="The Broad Institute Genome Sequencing Center for Infectious Disease"/>
            <person name="Feldgarden M."/>
            <person name="Van der Auwera G.A."/>
            <person name="Mahillon J."/>
            <person name="Duprez V."/>
            <person name="Timmery S."/>
            <person name="Mattelet C."/>
            <person name="Dierick K."/>
            <person name="Sun M."/>
            <person name="Yu Z."/>
            <person name="Zhu L."/>
            <person name="Hu X."/>
            <person name="Shank E.B."/>
            <person name="Swiecicka I."/>
            <person name="Hansen B.M."/>
            <person name="Andrup L."/>
            <person name="Young S.K."/>
            <person name="Zeng Q."/>
            <person name="Gargeya S."/>
            <person name="Fitzgerald M."/>
            <person name="Haas B."/>
            <person name="Abouelleil A."/>
            <person name="Alvarado L."/>
            <person name="Arachchi H.M."/>
            <person name="Berlin A."/>
            <person name="Chapman S.B."/>
            <person name="Goldberg J."/>
            <person name="Griggs A."/>
            <person name="Gujja S."/>
            <person name="Hansen M."/>
            <person name="Howarth C."/>
            <person name="Imamovic A."/>
            <person name="Larimer J."/>
            <person name="McCowen C."/>
            <person name="Montmayeur A."/>
            <person name="Murphy C."/>
            <person name="Neiman D."/>
            <person name="Pearson M."/>
            <person name="Priest M."/>
            <person name="Roberts A."/>
            <person name="Saif S."/>
            <person name="Shea T."/>
            <person name="Sisk P."/>
            <person name="Sykes S."/>
            <person name="Wortman J."/>
            <person name="Nusbaum C."/>
            <person name="Birren B."/>
        </authorList>
    </citation>
    <scope>NUCLEOTIDE SEQUENCE [LARGE SCALE GENOMIC DNA]</scope>
    <source>
        <strain evidence="2 3">VD048</strain>
    </source>
</reference>
<gene>
    <name evidence="2" type="ORF">IIG_02507</name>
</gene>
<organism evidence="2 3">
    <name type="scientific">Bacillus cereus VD048</name>
    <dbReference type="NCBI Taxonomy" id="1053226"/>
    <lineage>
        <taxon>Bacteria</taxon>
        <taxon>Bacillati</taxon>
        <taxon>Bacillota</taxon>
        <taxon>Bacilli</taxon>
        <taxon>Bacillales</taxon>
        <taxon>Bacillaceae</taxon>
        <taxon>Bacillus</taxon>
        <taxon>Bacillus cereus group</taxon>
    </lineage>
</organism>
<evidence type="ECO:0000256" key="1">
    <source>
        <dbReference type="SAM" id="Phobius"/>
    </source>
</evidence>
<dbReference type="Proteomes" id="UP000006960">
    <property type="component" value="Unassembled WGS sequence"/>
</dbReference>
<evidence type="ECO:0000313" key="2">
    <source>
        <dbReference type="EMBL" id="EJR32655.1"/>
    </source>
</evidence>
<keyword evidence="1" id="KW-0812">Transmembrane</keyword>
<dbReference type="HOGENOM" id="CLU_3387958_0_0_9"/>